<evidence type="ECO:0000256" key="2">
    <source>
        <dbReference type="ARBA" id="ARBA00022723"/>
    </source>
</evidence>
<evidence type="ECO:0000259" key="5">
    <source>
        <dbReference type="Pfam" id="PF01979"/>
    </source>
</evidence>
<dbReference type="SUPFAM" id="SSF51338">
    <property type="entry name" value="Composite domain of metallo-dependent hydrolases"/>
    <property type="match status" value="2"/>
</dbReference>
<dbReference type="Proteomes" id="UP000005089">
    <property type="component" value="Unassembled WGS sequence"/>
</dbReference>
<dbReference type="GO" id="GO:0005829">
    <property type="term" value="C:cytosol"/>
    <property type="evidence" value="ECO:0007669"/>
    <property type="project" value="TreeGrafter"/>
</dbReference>
<dbReference type="SUPFAM" id="SSF51556">
    <property type="entry name" value="Metallo-dependent hydrolases"/>
    <property type="match status" value="1"/>
</dbReference>
<keyword evidence="2" id="KW-0479">Metal-binding</keyword>
<comment type="cofactor">
    <cofactor evidence="1">
        <name>Zn(2+)</name>
        <dbReference type="ChEBI" id="CHEBI:29105"/>
    </cofactor>
</comment>
<dbReference type="PANTHER" id="PTHR11271:SF6">
    <property type="entry name" value="GUANINE DEAMINASE"/>
    <property type="match status" value="1"/>
</dbReference>
<dbReference type="GO" id="GO:0008270">
    <property type="term" value="F:zinc ion binding"/>
    <property type="evidence" value="ECO:0007669"/>
    <property type="project" value="TreeGrafter"/>
</dbReference>
<dbReference type="HOGENOM" id="CLU_012358_0_1_4"/>
<dbReference type="Gene3D" id="2.30.40.10">
    <property type="entry name" value="Urease, subunit C, domain 1"/>
    <property type="match status" value="1"/>
</dbReference>
<dbReference type="PANTHER" id="PTHR11271">
    <property type="entry name" value="GUANINE DEAMINASE"/>
    <property type="match status" value="1"/>
</dbReference>
<gene>
    <name evidence="6" type="ORF">OFBG_01026</name>
</gene>
<accession>C3X9X2</accession>
<dbReference type="InterPro" id="IPR011059">
    <property type="entry name" value="Metal-dep_hydrolase_composite"/>
</dbReference>
<dbReference type="Gene3D" id="3.20.20.140">
    <property type="entry name" value="Metal-dependent hydrolases"/>
    <property type="match status" value="1"/>
</dbReference>
<dbReference type="AlphaFoldDB" id="C3X9X2"/>
<dbReference type="Pfam" id="PF01979">
    <property type="entry name" value="Amidohydro_1"/>
    <property type="match status" value="1"/>
</dbReference>
<dbReference type="eggNOG" id="COG0402">
    <property type="taxonomic scope" value="Bacteria"/>
</dbReference>
<dbReference type="InterPro" id="IPR032466">
    <property type="entry name" value="Metal_Hydrolase"/>
</dbReference>
<name>C3X9X2_OXAFO</name>
<evidence type="ECO:0000313" key="6">
    <source>
        <dbReference type="EMBL" id="EEO29998.1"/>
    </source>
</evidence>
<organism evidence="6 7">
    <name type="scientific">Oxalobacter formigenes OXCC13</name>
    <dbReference type="NCBI Taxonomy" id="556269"/>
    <lineage>
        <taxon>Bacteria</taxon>
        <taxon>Pseudomonadati</taxon>
        <taxon>Pseudomonadota</taxon>
        <taxon>Betaproteobacteria</taxon>
        <taxon>Burkholderiales</taxon>
        <taxon>Oxalobacteraceae</taxon>
        <taxon>Oxalobacter</taxon>
    </lineage>
</organism>
<dbReference type="InterPro" id="IPR051607">
    <property type="entry name" value="Metallo-dep_hydrolases"/>
</dbReference>
<keyword evidence="3" id="KW-0378">Hydrolase</keyword>
<keyword evidence="4" id="KW-0862">Zinc</keyword>
<dbReference type="STRING" id="847.BRW83_1120"/>
<dbReference type="GO" id="GO:0008892">
    <property type="term" value="F:guanine deaminase activity"/>
    <property type="evidence" value="ECO:0007669"/>
    <property type="project" value="TreeGrafter"/>
</dbReference>
<evidence type="ECO:0000256" key="1">
    <source>
        <dbReference type="ARBA" id="ARBA00001947"/>
    </source>
</evidence>
<evidence type="ECO:0000256" key="4">
    <source>
        <dbReference type="ARBA" id="ARBA00022833"/>
    </source>
</evidence>
<dbReference type="GO" id="GO:0046098">
    <property type="term" value="P:guanine metabolic process"/>
    <property type="evidence" value="ECO:0007669"/>
    <property type="project" value="TreeGrafter"/>
</dbReference>
<protein>
    <submittedName>
        <fullName evidence="6">Putative guanine deaminase</fullName>
    </submittedName>
</protein>
<proteinExistence type="predicted"/>
<evidence type="ECO:0000256" key="3">
    <source>
        <dbReference type="ARBA" id="ARBA00022801"/>
    </source>
</evidence>
<reference evidence="6 7" key="1">
    <citation type="submission" date="2009-02" db="EMBL/GenBank/DDBJ databases">
        <title>The Genome Sequence of Oxalobacter formigenes OXCC13.</title>
        <authorList>
            <consortium name="The Broad Institute Genome Sequencing Platform"/>
            <person name="Ward D."/>
            <person name="Young S.K."/>
            <person name="Kodira C.D."/>
            <person name="Zeng Q."/>
            <person name="Koehrsen M."/>
            <person name="Alvarado L."/>
            <person name="Berlin A."/>
            <person name="Borenstein D."/>
            <person name="Chen Z."/>
            <person name="Engels R."/>
            <person name="Freedman E."/>
            <person name="Gellesch M."/>
            <person name="Goldberg J."/>
            <person name="Griggs A."/>
            <person name="Gujja S."/>
            <person name="Heiman D."/>
            <person name="Hepburn T."/>
            <person name="Howarth C."/>
            <person name="Jen D."/>
            <person name="Larson L."/>
            <person name="Lewis B."/>
            <person name="Mehta T."/>
            <person name="Park D."/>
            <person name="Pearson M."/>
            <person name="Roberts A."/>
            <person name="Saif S."/>
            <person name="Shea T."/>
            <person name="Shenoy N."/>
            <person name="Sisk P."/>
            <person name="Stolte C."/>
            <person name="Sykes S."/>
            <person name="Walk T."/>
            <person name="White J."/>
            <person name="Yandava C."/>
            <person name="Allison M.J."/>
            <person name="Lander E."/>
            <person name="Nusbaum C."/>
            <person name="Galagan J."/>
            <person name="Birren B."/>
        </authorList>
    </citation>
    <scope>NUCLEOTIDE SEQUENCE [LARGE SCALE GENOMIC DNA]</scope>
    <source>
        <strain evidence="6 7">OXCC13</strain>
    </source>
</reference>
<sequence length="432" mass="47984">MKWNKDTFALKGNLLYTPSPEKLVSLASHYLVCEGGKVSGAFPVLPERYKGISVRDFGDSLIIPGFVDLHMHAPQYAMRGLGMDMELLQWLESFTFPEEARYADLLYAEKAYRIFAQDLKKSSIARACIFGTIHADATFLLMQLLEETGIVAAVGKVNMDVNCPDYYGESTMQSISETVRWIEASQERFQRIFPILTPRFAPVCSSGLMGELAGLQQKYCLPLQSHLSENRAEGQWVQSLFPESRFYGEVYDRFGIFGSHGPTVMAHCVYSSPDEVALMKERGVFIAHCPQSNVNLASGIAPARSYLDGGQRMGLGSDISGGFSLSGFRAISDAIQMSKLFWRLQDTDKKPLSLSDAFYLATKGGGAFFGKVGSFEEGYAFDVLVLDDTFLASPARLDMVSRLERLVYLAGQDCICEKYVSGVKVWDAIEDR</sequence>
<feature type="domain" description="Amidohydrolase-related" evidence="5">
    <location>
        <begin position="62"/>
        <end position="412"/>
    </location>
</feature>
<dbReference type="InterPro" id="IPR006680">
    <property type="entry name" value="Amidohydro-rel"/>
</dbReference>
<keyword evidence="7" id="KW-1185">Reference proteome</keyword>
<dbReference type="OrthoDB" id="3189065at2"/>
<evidence type="ECO:0000313" key="7">
    <source>
        <dbReference type="Proteomes" id="UP000005089"/>
    </source>
</evidence>
<dbReference type="EMBL" id="GG658170">
    <property type="protein sequence ID" value="EEO29998.1"/>
    <property type="molecule type" value="Genomic_DNA"/>
</dbReference>